<keyword evidence="4" id="KW-1185">Reference proteome</keyword>
<dbReference type="Pfam" id="PF25587">
    <property type="entry name" value="Rv2743c"/>
    <property type="match status" value="1"/>
</dbReference>
<evidence type="ECO:0000256" key="1">
    <source>
        <dbReference type="SAM" id="MobiDB-lite"/>
    </source>
</evidence>
<protein>
    <submittedName>
        <fullName evidence="3">Uncharacterized protein</fullName>
    </submittedName>
</protein>
<dbReference type="EMBL" id="FNOK01000003">
    <property type="protein sequence ID" value="SDW49509.1"/>
    <property type="molecule type" value="Genomic_DNA"/>
</dbReference>
<dbReference type="Proteomes" id="UP000199529">
    <property type="component" value="Unassembled WGS sequence"/>
</dbReference>
<keyword evidence="2" id="KW-0812">Transmembrane</keyword>
<dbReference type="AlphaFoldDB" id="A0A1H2U1T1"/>
<feature type="transmembrane region" description="Helical" evidence="2">
    <location>
        <begin position="51"/>
        <end position="72"/>
    </location>
</feature>
<evidence type="ECO:0000313" key="4">
    <source>
        <dbReference type="Proteomes" id="UP000199529"/>
    </source>
</evidence>
<reference evidence="4" key="1">
    <citation type="submission" date="2016-10" db="EMBL/GenBank/DDBJ databases">
        <authorList>
            <person name="Varghese N."/>
            <person name="Submissions S."/>
        </authorList>
    </citation>
    <scope>NUCLEOTIDE SEQUENCE [LARGE SCALE GENOMIC DNA]</scope>
    <source>
        <strain evidence="4">CGMCC 4.3530</strain>
    </source>
</reference>
<dbReference type="NCBIfam" id="NF047839">
    <property type="entry name" value="PspM_Rv2743c"/>
    <property type="match status" value="1"/>
</dbReference>
<dbReference type="OrthoDB" id="3701303at2"/>
<evidence type="ECO:0000256" key="2">
    <source>
        <dbReference type="SAM" id="Phobius"/>
    </source>
</evidence>
<dbReference type="STRING" id="418495.SAMN05216215_1003285"/>
<feature type="region of interest" description="Disordered" evidence="1">
    <location>
        <begin position="119"/>
        <end position="139"/>
    </location>
</feature>
<sequence length="282" mass="29535">MKSRKQELTQLGEAALEQMRGPLLSEVRRRFASWRDPRARLLRQRKRAKRAAAGSAASAGVFGAGAAASASLPEMWGALGAEVGSFLQYTSTIGLGGLAVISGLGAVKVGLKYRRLMRTPLPEPQPEPAALPPQGSAARVPMQRLRDAEQSLRHSLTQLTSAGAGSAAADARATADIAAAELRRVAERIVAVEAAIPHAPEAQKPALQADVQRLREELDEGLDGYGGLVAAAGRAVAASGAPEQKYLMQDATDRLAGLAAGLREIFGPDGPDADPQRRSGQV</sequence>
<feature type="transmembrane region" description="Helical" evidence="2">
    <location>
        <begin position="92"/>
        <end position="111"/>
    </location>
</feature>
<name>A0A1H2U1T1_9PSEU</name>
<evidence type="ECO:0000313" key="3">
    <source>
        <dbReference type="EMBL" id="SDW49509.1"/>
    </source>
</evidence>
<dbReference type="RefSeq" id="WP_093261627.1">
    <property type="nucleotide sequence ID" value="NZ_FNOK01000003.1"/>
</dbReference>
<dbReference type="InterPro" id="IPR057952">
    <property type="entry name" value="Rv2743c-like"/>
</dbReference>
<feature type="compositionally biased region" description="Pro residues" evidence="1">
    <location>
        <begin position="121"/>
        <end position="131"/>
    </location>
</feature>
<gene>
    <name evidence="3" type="ORF">SAMN05216215_1003285</name>
</gene>
<proteinExistence type="predicted"/>
<organism evidence="3 4">
    <name type="scientific">Saccharopolyspora shandongensis</name>
    <dbReference type="NCBI Taxonomy" id="418495"/>
    <lineage>
        <taxon>Bacteria</taxon>
        <taxon>Bacillati</taxon>
        <taxon>Actinomycetota</taxon>
        <taxon>Actinomycetes</taxon>
        <taxon>Pseudonocardiales</taxon>
        <taxon>Pseudonocardiaceae</taxon>
        <taxon>Saccharopolyspora</taxon>
    </lineage>
</organism>
<keyword evidence="2" id="KW-1133">Transmembrane helix</keyword>
<accession>A0A1H2U1T1</accession>
<keyword evidence="2" id="KW-0472">Membrane</keyword>